<organism evidence="2 3">
    <name type="scientific">Gynuella sunshinyii YC6258</name>
    <dbReference type="NCBI Taxonomy" id="1445510"/>
    <lineage>
        <taxon>Bacteria</taxon>
        <taxon>Pseudomonadati</taxon>
        <taxon>Pseudomonadota</taxon>
        <taxon>Gammaproteobacteria</taxon>
        <taxon>Oceanospirillales</taxon>
        <taxon>Saccharospirillaceae</taxon>
        <taxon>Gynuella</taxon>
    </lineage>
</organism>
<dbReference type="EMBL" id="CP007142">
    <property type="protein sequence ID" value="AJQ97079.1"/>
    <property type="molecule type" value="Genomic_DNA"/>
</dbReference>
<accession>A0A0C5W337</accession>
<sequence length="49" mass="5799">MCNNRESLNPDNRLNPEHPQGSAIHSVKNYYRTSSFRMFEVKAQNRTLF</sequence>
<evidence type="ECO:0000313" key="2">
    <source>
        <dbReference type="EMBL" id="AJQ97079.1"/>
    </source>
</evidence>
<protein>
    <submittedName>
        <fullName evidence="2">Uncharacterized protein</fullName>
    </submittedName>
</protein>
<reference evidence="2 3" key="1">
    <citation type="submission" date="2014-01" db="EMBL/GenBank/DDBJ databases">
        <title>Full genme sequencing of cellulolytic bacterium Gynuella sunshinyii YC6258T gen. nov., sp. nov.</title>
        <authorList>
            <person name="Khan H."/>
            <person name="Chung E.J."/>
            <person name="Chung Y.R."/>
        </authorList>
    </citation>
    <scope>NUCLEOTIDE SEQUENCE [LARGE SCALE GENOMIC DNA]</scope>
    <source>
        <strain evidence="2 3">YC6258</strain>
    </source>
</reference>
<proteinExistence type="predicted"/>
<dbReference type="Proteomes" id="UP000032266">
    <property type="component" value="Chromosome"/>
</dbReference>
<evidence type="ECO:0000313" key="3">
    <source>
        <dbReference type="Proteomes" id="UP000032266"/>
    </source>
</evidence>
<dbReference type="KEGG" id="gsn:YC6258_05049"/>
<dbReference type="HOGENOM" id="CLU_3136240_0_0_6"/>
<gene>
    <name evidence="2" type="ORF">YC6258_05049</name>
</gene>
<feature type="region of interest" description="Disordered" evidence="1">
    <location>
        <begin position="1"/>
        <end position="24"/>
    </location>
</feature>
<dbReference type="AlphaFoldDB" id="A0A0C5W337"/>
<keyword evidence="3" id="KW-1185">Reference proteome</keyword>
<evidence type="ECO:0000256" key="1">
    <source>
        <dbReference type="SAM" id="MobiDB-lite"/>
    </source>
</evidence>
<name>A0A0C5W337_9GAMM</name>
<feature type="compositionally biased region" description="Polar residues" evidence="1">
    <location>
        <begin position="1"/>
        <end position="12"/>
    </location>
</feature>